<dbReference type="GO" id="GO:0004777">
    <property type="term" value="F:succinate-semialdehyde dehydrogenase (NAD+) activity"/>
    <property type="evidence" value="ECO:0007669"/>
    <property type="project" value="TreeGrafter"/>
</dbReference>
<accession>A0A4V2SNE9</accession>
<evidence type="ECO:0000256" key="2">
    <source>
        <dbReference type="ARBA" id="ARBA00023002"/>
    </source>
</evidence>
<dbReference type="InterPro" id="IPR016163">
    <property type="entry name" value="Ald_DH_C"/>
</dbReference>
<evidence type="ECO:0000256" key="4">
    <source>
        <dbReference type="PIRSR" id="PIRSR036492-1"/>
    </source>
</evidence>
<organism evidence="6 7">
    <name type="scientific">Scopulibacillus darangshiensis</name>
    <dbReference type="NCBI Taxonomy" id="442528"/>
    <lineage>
        <taxon>Bacteria</taxon>
        <taxon>Bacillati</taxon>
        <taxon>Bacillota</taxon>
        <taxon>Bacilli</taxon>
        <taxon>Bacillales</taxon>
        <taxon>Sporolactobacillaceae</taxon>
        <taxon>Scopulibacillus</taxon>
    </lineage>
</organism>
<feature type="active site" evidence="4">
    <location>
        <position position="254"/>
    </location>
</feature>
<dbReference type="GO" id="GO:0009450">
    <property type="term" value="P:gamma-aminobutyric acid catabolic process"/>
    <property type="evidence" value="ECO:0007669"/>
    <property type="project" value="TreeGrafter"/>
</dbReference>
<dbReference type="EMBL" id="SLXK01000004">
    <property type="protein sequence ID" value="TCP30886.1"/>
    <property type="molecule type" value="Genomic_DNA"/>
</dbReference>
<reference evidence="6 7" key="1">
    <citation type="submission" date="2019-03" db="EMBL/GenBank/DDBJ databases">
        <title>Genomic Encyclopedia of Type Strains, Phase IV (KMG-IV): sequencing the most valuable type-strain genomes for metagenomic binning, comparative biology and taxonomic classification.</title>
        <authorList>
            <person name="Goeker M."/>
        </authorList>
    </citation>
    <scope>NUCLEOTIDE SEQUENCE [LARGE SCALE GENOMIC DNA]</scope>
    <source>
        <strain evidence="6 7">DSM 19377</strain>
    </source>
</reference>
<name>A0A4V2SNE9_9BACL</name>
<keyword evidence="7" id="KW-1185">Reference proteome</keyword>
<evidence type="ECO:0000313" key="7">
    <source>
        <dbReference type="Proteomes" id="UP000295416"/>
    </source>
</evidence>
<dbReference type="SUPFAM" id="SSF53720">
    <property type="entry name" value="ALDH-like"/>
    <property type="match status" value="1"/>
</dbReference>
<dbReference type="Gene3D" id="3.40.309.10">
    <property type="entry name" value="Aldehyde Dehydrogenase, Chain A, domain 2"/>
    <property type="match status" value="1"/>
</dbReference>
<dbReference type="CDD" id="cd07103">
    <property type="entry name" value="ALDH_F5_SSADH_GabD"/>
    <property type="match status" value="1"/>
</dbReference>
<dbReference type="FunFam" id="3.40.605.10:FF:000005">
    <property type="entry name" value="Succinate-semialdehyde dehydrogenase I"/>
    <property type="match status" value="1"/>
</dbReference>
<evidence type="ECO:0000256" key="3">
    <source>
        <dbReference type="PIRNR" id="PIRNR036492"/>
    </source>
</evidence>
<evidence type="ECO:0000313" key="6">
    <source>
        <dbReference type="EMBL" id="TCP30886.1"/>
    </source>
</evidence>
<dbReference type="RefSeq" id="WP_132744143.1">
    <property type="nucleotide sequence ID" value="NZ_SLXK01000004.1"/>
</dbReference>
<evidence type="ECO:0000259" key="5">
    <source>
        <dbReference type="Pfam" id="PF00171"/>
    </source>
</evidence>
<dbReference type="PANTHER" id="PTHR43353:SF5">
    <property type="entry name" value="SUCCINATE-SEMIALDEHYDE DEHYDROGENASE, MITOCHONDRIAL"/>
    <property type="match status" value="1"/>
</dbReference>
<protein>
    <recommendedName>
        <fullName evidence="3">Aldehyde dehydrogenase</fullName>
    </recommendedName>
</protein>
<sequence length="485" mass="53012">MSIAKTVETFKLYIDGEWNDPATGEYFDVVSPATGEVLFKAANGNRQDVKKAIEASCSAFQHWSKKSGKERSTILFRLYQLMLENTEELAKTISSEMGKPIKQARGEVANSAEYVLWNAEEGKRVYGQTIQGFEANKRLQMTKQPVGPVAAITPWNFPLAMITRKLSPALAAGCTVILKPAEQTPGTAVKFFELAEEAGIPKGVINLVTGQPAEIGDALLSDKRIRKITFTGSTKVGKLLLEKAAHQVKRVSMELGGHAPFIVFEDADLDKAVSSVMKSKYFNCGQTCISPNRLYVQESIKETFLDKLKAAVEGLTVGNGLNEEVGLGPVVSKAGLDKVKSHVKDAQEKGARLVCGGEEYQVRDCEEGFFYTPTILSDVNEKMRISYEETFGPVAPIFTFKNEDEVVNKANDTDYGLAAYMFTKDLARSVRVSESLEYGMVGINDTVLSQVQGPFGGIKESGMGREGGPNGLDDFLETKFISTVI</sequence>
<evidence type="ECO:0000256" key="1">
    <source>
        <dbReference type="ARBA" id="ARBA00009986"/>
    </source>
</evidence>
<feature type="domain" description="Aldehyde dehydrogenase" evidence="5">
    <location>
        <begin position="18"/>
        <end position="481"/>
    </location>
</feature>
<dbReference type="InterPro" id="IPR016162">
    <property type="entry name" value="Ald_DH_N"/>
</dbReference>
<dbReference type="Gene3D" id="3.40.605.10">
    <property type="entry name" value="Aldehyde Dehydrogenase, Chain A, domain 1"/>
    <property type="match status" value="1"/>
</dbReference>
<dbReference type="InterPro" id="IPR015590">
    <property type="entry name" value="Aldehyde_DH_dom"/>
</dbReference>
<dbReference type="InterPro" id="IPR012394">
    <property type="entry name" value="Aldehyde_DH_NAD(P)"/>
</dbReference>
<dbReference type="OrthoDB" id="9762913at2"/>
<dbReference type="Proteomes" id="UP000295416">
    <property type="component" value="Unassembled WGS sequence"/>
</dbReference>
<keyword evidence="2 3" id="KW-0560">Oxidoreductase</keyword>
<gene>
    <name evidence="6" type="ORF">EV207_10465</name>
</gene>
<dbReference type="InterPro" id="IPR050740">
    <property type="entry name" value="Aldehyde_DH_Superfamily"/>
</dbReference>
<dbReference type="GO" id="GO:0006081">
    <property type="term" value="P:aldehyde metabolic process"/>
    <property type="evidence" value="ECO:0007669"/>
    <property type="project" value="InterPro"/>
</dbReference>
<dbReference type="InterPro" id="IPR016161">
    <property type="entry name" value="Ald_DH/histidinol_DH"/>
</dbReference>
<comment type="caution">
    <text evidence="6">The sequence shown here is derived from an EMBL/GenBank/DDBJ whole genome shotgun (WGS) entry which is preliminary data.</text>
</comment>
<dbReference type="PANTHER" id="PTHR43353">
    <property type="entry name" value="SUCCINATE-SEMIALDEHYDE DEHYDROGENASE, MITOCHONDRIAL"/>
    <property type="match status" value="1"/>
</dbReference>
<feature type="active site" evidence="4">
    <location>
        <position position="288"/>
    </location>
</feature>
<dbReference type="Pfam" id="PF00171">
    <property type="entry name" value="Aldedh"/>
    <property type="match status" value="1"/>
</dbReference>
<comment type="similarity">
    <text evidence="1 3">Belongs to the aldehyde dehydrogenase family.</text>
</comment>
<dbReference type="AlphaFoldDB" id="A0A4V2SNE9"/>
<dbReference type="FunFam" id="3.40.309.10:FF:000004">
    <property type="entry name" value="Succinate-semialdehyde dehydrogenase I"/>
    <property type="match status" value="1"/>
</dbReference>
<proteinExistence type="inferred from homology"/>
<dbReference type="PIRSF" id="PIRSF036492">
    <property type="entry name" value="ALDH"/>
    <property type="match status" value="1"/>
</dbReference>